<organism evidence="1 2">
    <name type="scientific">Kyrpidia tusciae (strain DSM 2912 / NBRC 15312 / T2)</name>
    <name type="common">Bacillus tusciae</name>
    <dbReference type="NCBI Taxonomy" id="562970"/>
    <lineage>
        <taxon>Bacteria</taxon>
        <taxon>Bacillati</taxon>
        <taxon>Bacillota</taxon>
        <taxon>Bacilli</taxon>
        <taxon>Bacillales</taxon>
        <taxon>Alicyclobacillaceae</taxon>
        <taxon>Kyrpidia</taxon>
    </lineage>
</organism>
<proteinExistence type="predicted"/>
<sequence length="90" mass="10447">MQMRAVNDAVESRREEVYEAGDPIEIGNEFALVRIRKINTKHGLRLEITSPKLGYQIRLDPLELECLTWQTHDTFAKLLQHPYGPGKRPF</sequence>
<evidence type="ECO:0000313" key="2">
    <source>
        <dbReference type="Proteomes" id="UP000002368"/>
    </source>
</evidence>
<protein>
    <submittedName>
        <fullName evidence="1">Dihydrodiol dehydrogenase</fullName>
    </submittedName>
</protein>
<dbReference type="Proteomes" id="UP000002368">
    <property type="component" value="Chromosome"/>
</dbReference>
<accession>D5WVJ5</accession>
<dbReference type="HOGENOM" id="CLU_171590_1_0_9"/>
<keyword evidence="2" id="KW-1185">Reference proteome</keyword>
<dbReference type="eggNOG" id="ENOG503327Q">
    <property type="taxonomic scope" value="Bacteria"/>
</dbReference>
<gene>
    <name evidence="1" type="ordered locus">Btus_2901</name>
</gene>
<evidence type="ECO:0000313" key="1">
    <source>
        <dbReference type="EMBL" id="ADG07538.1"/>
    </source>
</evidence>
<name>D5WVJ5_KYRT2</name>
<dbReference type="STRING" id="562970.Btus_2901"/>
<dbReference type="AlphaFoldDB" id="D5WVJ5"/>
<dbReference type="KEGG" id="bts:Btus_2901"/>
<reference evidence="1 2" key="1">
    <citation type="journal article" date="2011" name="Stand. Genomic Sci.">
        <title>Complete genome sequence of the thermophilic, hydrogen-oxidizing Bacillus tusciae type strain (T2) and reclassification in the new genus, Kyrpidia gen. nov. as Kyrpidia tusciae comb. nov. and emendation of the family Alicyclobacillaceae da Costa and Rainey, 2010.</title>
        <authorList>
            <person name="Klenk H.P."/>
            <person name="Lapidus A."/>
            <person name="Chertkov O."/>
            <person name="Copeland A."/>
            <person name="Del Rio T.G."/>
            <person name="Nolan M."/>
            <person name="Lucas S."/>
            <person name="Chen F."/>
            <person name="Tice H."/>
            <person name="Cheng J.F."/>
            <person name="Han C."/>
            <person name="Bruce D."/>
            <person name="Goodwin L."/>
            <person name="Pitluck S."/>
            <person name="Pati A."/>
            <person name="Ivanova N."/>
            <person name="Mavromatis K."/>
            <person name="Daum C."/>
            <person name="Chen A."/>
            <person name="Palaniappan K."/>
            <person name="Chang Y.J."/>
            <person name="Land M."/>
            <person name="Hauser L."/>
            <person name="Jeffries C.D."/>
            <person name="Detter J.C."/>
            <person name="Rohde M."/>
            <person name="Abt B."/>
            <person name="Pukall R."/>
            <person name="Goker M."/>
            <person name="Bristow J."/>
            <person name="Markowitz V."/>
            <person name="Hugenholtz P."/>
            <person name="Eisen J.A."/>
        </authorList>
    </citation>
    <scope>NUCLEOTIDE SEQUENCE [LARGE SCALE GENOMIC DNA]</scope>
    <source>
        <strain evidence="1 2">DSM 2912</strain>
    </source>
</reference>
<dbReference type="EMBL" id="CP002017">
    <property type="protein sequence ID" value="ADG07538.1"/>
    <property type="molecule type" value="Genomic_DNA"/>
</dbReference>